<evidence type="ECO:0000313" key="4">
    <source>
        <dbReference type="EMBL" id="EKG12061.1"/>
    </source>
</evidence>
<protein>
    <submittedName>
        <fullName evidence="4">Uncharacterized protein</fullName>
    </submittedName>
</protein>
<evidence type="ECO:0000256" key="2">
    <source>
        <dbReference type="ARBA" id="ARBA00023043"/>
    </source>
</evidence>
<keyword evidence="1" id="KW-0677">Repeat</keyword>
<reference evidence="4 5" key="1">
    <citation type="journal article" date="2012" name="BMC Genomics">
        <title>Tools to kill: Genome of one of the most destructive plant pathogenic fungi Macrophomina phaseolina.</title>
        <authorList>
            <person name="Islam M.S."/>
            <person name="Haque M.S."/>
            <person name="Islam M.M."/>
            <person name="Emdad E.M."/>
            <person name="Halim A."/>
            <person name="Hossen Q.M.M."/>
            <person name="Hossain M.Z."/>
            <person name="Ahmed B."/>
            <person name="Rahim S."/>
            <person name="Rahman M.S."/>
            <person name="Alam M.M."/>
            <person name="Hou S."/>
            <person name="Wan X."/>
            <person name="Saito J.A."/>
            <person name="Alam M."/>
        </authorList>
    </citation>
    <scope>NUCLEOTIDE SEQUENCE [LARGE SCALE GENOMIC DNA]</scope>
    <source>
        <strain evidence="4 5">MS6</strain>
    </source>
</reference>
<feature type="repeat" description="ANK" evidence="3">
    <location>
        <begin position="150"/>
        <end position="182"/>
    </location>
</feature>
<dbReference type="PROSITE" id="PS50297">
    <property type="entry name" value="ANK_REP_REGION"/>
    <property type="match status" value="3"/>
</dbReference>
<dbReference type="Gene3D" id="1.25.40.20">
    <property type="entry name" value="Ankyrin repeat-containing domain"/>
    <property type="match status" value="2"/>
</dbReference>
<dbReference type="VEuPathDB" id="FungiDB:MPH_10843"/>
<dbReference type="AlphaFoldDB" id="K2QQA6"/>
<dbReference type="EMBL" id="AHHD01000460">
    <property type="protein sequence ID" value="EKG12061.1"/>
    <property type="molecule type" value="Genomic_DNA"/>
</dbReference>
<organism evidence="4 5">
    <name type="scientific">Macrophomina phaseolina (strain MS6)</name>
    <name type="common">Charcoal rot fungus</name>
    <dbReference type="NCBI Taxonomy" id="1126212"/>
    <lineage>
        <taxon>Eukaryota</taxon>
        <taxon>Fungi</taxon>
        <taxon>Dikarya</taxon>
        <taxon>Ascomycota</taxon>
        <taxon>Pezizomycotina</taxon>
        <taxon>Dothideomycetes</taxon>
        <taxon>Dothideomycetes incertae sedis</taxon>
        <taxon>Botryosphaeriales</taxon>
        <taxon>Botryosphaeriaceae</taxon>
        <taxon>Macrophomina</taxon>
    </lineage>
</organism>
<dbReference type="eggNOG" id="KOG4177">
    <property type="taxonomic scope" value="Eukaryota"/>
</dbReference>
<dbReference type="PANTHER" id="PTHR24178">
    <property type="entry name" value="MOLTING PROTEIN MLT-4"/>
    <property type="match status" value="1"/>
</dbReference>
<dbReference type="Proteomes" id="UP000007129">
    <property type="component" value="Unassembled WGS sequence"/>
</dbReference>
<dbReference type="OrthoDB" id="341259at2759"/>
<name>K2QQA6_MACPH</name>
<dbReference type="InterPro" id="IPR036770">
    <property type="entry name" value="Ankyrin_rpt-contain_sf"/>
</dbReference>
<dbReference type="PROSITE" id="PS50088">
    <property type="entry name" value="ANK_REPEAT"/>
    <property type="match status" value="3"/>
</dbReference>
<proteinExistence type="predicted"/>
<sequence length="304" mass="33496">MSLSRLPIELLQRIADDFPRIEDMSALARVDRECHGKVNHRMYQRDARLGSSALLWAARHNNMDTARRSMAAGGRVDNTTGTFRSSPLHVAASFGKIEVAKLLISHGADLHAECSNGLTPLHFAIMKGRVQMVTTLLGAGASPKALTGSLQFTPLHIACFSGRPDMVATLLRHGAYVYTKDRNGETPLHWAVQGSITLGRGQGGLTTRWYEQRSVMVTSRELRRQKLCGCAGGLQVVKLLMEKKAEQQMSNAELAALVKLTEKTQCINGRGGYGGLRHWQVFHEQLLALIREKAQSAGRKCAIW</sequence>
<feature type="repeat" description="ANK" evidence="3">
    <location>
        <begin position="83"/>
        <end position="115"/>
    </location>
</feature>
<dbReference type="STRING" id="1126212.K2QQA6"/>
<dbReference type="PANTHER" id="PTHR24178:SF41">
    <property type="entry name" value="ANKYRIN-2 ISOFORM X1"/>
    <property type="match status" value="1"/>
</dbReference>
<dbReference type="HOGENOM" id="CLU_915489_0_0_1"/>
<dbReference type="InParanoid" id="K2QQA6"/>
<dbReference type="SMART" id="SM00248">
    <property type="entry name" value="ANK"/>
    <property type="match status" value="5"/>
</dbReference>
<comment type="caution">
    <text evidence="4">The sequence shown here is derived from an EMBL/GenBank/DDBJ whole genome shotgun (WGS) entry which is preliminary data.</text>
</comment>
<evidence type="ECO:0000313" key="5">
    <source>
        <dbReference type="Proteomes" id="UP000007129"/>
    </source>
</evidence>
<accession>K2QQA6</accession>
<evidence type="ECO:0000256" key="3">
    <source>
        <dbReference type="PROSITE-ProRule" id="PRU00023"/>
    </source>
</evidence>
<feature type="repeat" description="ANK" evidence="3">
    <location>
        <begin position="116"/>
        <end position="148"/>
    </location>
</feature>
<dbReference type="SUPFAM" id="SSF48403">
    <property type="entry name" value="Ankyrin repeat"/>
    <property type="match status" value="1"/>
</dbReference>
<evidence type="ECO:0000256" key="1">
    <source>
        <dbReference type="ARBA" id="ARBA00022737"/>
    </source>
</evidence>
<gene>
    <name evidence="4" type="ORF">MPH_10843</name>
</gene>
<dbReference type="Pfam" id="PF12796">
    <property type="entry name" value="Ank_2"/>
    <property type="match status" value="2"/>
</dbReference>
<dbReference type="InterPro" id="IPR002110">
    <property type="entry name" value="Ankyrin_rpt"/>
</dbReference>
<keyword evidence="2 3" id="KW-0040">ANK repeat</keyword>